<dbReference type="GO" id="GO:0003676">
    <property type="term" value="F:nucleic acid binding"/>
    <property type="evidence" value="ECO:0007669"/>
    <property type="project" value="InterPro"/>
</dbReference>
<dbReference type="Gene3D" id="3.30.420.10">
    <property type="entry name" value="Ribonuclease H-like superfamily/Ribonuclease H"/>
    <property type="match status" value="1"/>
</dbReference>
<dbReference type="AlphaFoldDB" id="A0A841CHW9"/>
<dbReference type="SUPFAM" id="SSF53098">
    <property type="entry name" value="Ribonuclease H-like"/>
    <property type="match status" value="1"/>
</dbReference>
<accession>A0A841CHW9</accession>
<evidence type="ECO:0000313" key="2">
    <source>
        <dbReference type="EMBL" id="MBB5956899.1"/>
    </source>
</evidence>
<comment type="caution">
    <text evidence="2">The sequence shown here is derived from an EMBL/GenBank/DDBJ whole genome shotgun (WGS) entry which is preliminary data.</text>
</comment>
<reference evidence="2 3" key="1">
    <citation type="submission" date="2020-08" db="EMBL/GenBank/DDBJ databases">
        <title>Genomic Encyclopedia of Type Strains, Phase III (KMG-III): the genomes of soil and plant-associated and newly described type strains.</title>
        <authorList>
            <person name="Whitman W."/>
        </authorList>
    </citation>
    <scope>NUCLEOTIDE SEQUENCE [LARGE SCALE GENOMIC DNA]</scope>
    <source>
        <strain evidence="2 3">CECT 8640</strain>
    </source>
</reference>
<dbReference type="InterPro" id="IPR038717">
    <property type="entry name" value="Tc1-like_DDE_dom"/>
</dbReference>
<name>A0A841CHW9_9PSEU</name>
<dbReference type="Proteomes" id="UP000547510">
    <property type="component" value="Unassembled WGS sequence"/>
</dbReference>
<dbReference type="InterPro" id="IPR036397">
    <property type="entry name" value="RNaseH_sf"/>
</dbReference>
<sequence length="161" mass="18295">MIRSWSGTPGRVSLAGLLCTRPGERTRLFLRMLVHHRHRRPPVPRSLSEPDYIALLDTAHRRLGAPIVLVWDNLGGHTSARMRALVDQRDWLHVVQLPAYAPDLNPVEAAWSHLKRGLSNLAPLSLTDMLPVLRRRLHRLQRRPDLLDSFLAHTGLTPDTT</sequence>
<feature type="domain" description="Tc1-like transposase DDE" evidence="1">
    <location>
        <begin position="22"/>
        <end position="120"/>
    </location>
</feature>
<evidence type="ECO:0000313" key="3">
    <source>
        <dbReference type="Proteomes" id="UP000547510"/>
    </source>
</evidence>
<dbReference type="InterPro" id="IPR012337">
    <property type="entry name" value="RNaseH-like_sf"/>
</dbReference>
<dbReference type="Pfam" id="PF13358">
    <property type="entry name" value="DDE_3"/>
    <property type="match status" value="1"/>
</dbReference>
<protein>
    <submittedName>
        <fullName evidence="2">Putative transposase</fullName>
    </submittedName>
</protein>
<gene>
    <name evidence="2" type="ORF">FHS29_003492</name>
</gene>
<evidence type="ECO:0000259" key="1">
    <source>
        <dbReference type="Pfam" id="PF13358"/>
    </source>
</evidence>
<organism evidence="2 3">
    <name type="scientific">Saccharothrix tamanrassetensis</name>
    <dbReference type="NCBI Taxonomy" id="1051531"/>
    <lineage>
        <taxon>Bacteria</taxon>
        <taxon>Bacillati</taxon>
        <taxon>Actinomycetota</taxon>
        <taxon>Actinomycetes</taxon>
        <taxon>Pseudonocardiales</taxon>
        <taxon>Pseudonocardiaceae</taxon>
        <taxon>Saccharothrix</taxon>
    </lineage>
</organism>
<dbReference type="EMBL" id="JACHJN010000005">
    <property type="protein sequence ID" value="MBB5956899.1"/>
    <property type="molecule type" value="Genomic_DNA"/>
</dbReference>
<proteinExistence type="predicted"/>
<keyword evidence="3" id="KW-1185">Reference proteome</keyword>